<organism evidence="8 9">
    <name type="scientific">Ilumatobacter fluminis</name>
    <dbReference type="NCBI Taxonomy" id="467091"/>
    <lineage>
        <taxon>Bacteria</taxon>
        <taxon>Bacillati</taxon>
        <taxon>Actinomycetota</taxon>
        <taxon>Acidimicrobiia</taxon>
        <taxon>Acidimicrobiales</taxon>
        <taxon>Ilumatobacteraceae</taxon>
        <taxon>Ilumatobacter</taxon>
    </lineage>
</organism>
<keyword evidence="5" id="KW-0521">NADP</keyword>
<keyword evidence="3" id="KW-0285">Flavoprotein</keyword>
<dbReference type="GO" id="GO:0050660">
    <property type="term" value="F:flavin adenine dinucleotide binding"/>
    <property type="evidence" value="ECO:0007669"/>
    <property type="project" value="InterPro"/>
</dbReference>
<comment type="caution">
    <text evidence="8">The sequence shown here is derived from an EMBL/GenBank/DDBJ whole genome shotgun (WGS) entry which is preliminary data.</text>
</comment>
<dbReference type="OrthoDB" id="5168853at2"/>
<proteinExistence type="inferred from homology"/>
<dbReference type="PANTHER" id="PTHR43872">
    <property type="entry name" value="MONOOXYGENASE, PUTATIVE (AFU_ORTHOLOGUE AFUA_8G02570)-RELATED"/>
    <property type="match status" value="1"/>
</dbReference>
<dbReference type="InterPro" id="IPR051820">
    <property type="entry name" value="FAD-binding_MO"/>
</dbReference>
<evidence type="ECO:0000313" key="8">
    <source>
        <dbReference type="EMBL" id="TDT15650.1"/>
    </source>
</evidence>
<comment type="similarity">
    <text evidence="2">Belongs to the FAD-binding monooxygenase family.</text>
</comment>
<gene>
    <name evidence="8" type="ORF">BDK89_1226</name>
</gene>
<evidence type="ECO:0000256" key="2">
    <source>
        <dbReference type="ARBA" id="ARBA00010139"/>
    </source>
</evidence>
<accession>A0A4R7HY19</accession>
<dbReference type="PRINTS" id="PR00411">
    <property type="entry name" value="PNDRDTASEI"/>
</dbReference>
<dbReference type="EMBL" id="SOAU01000001">
    <property type="protein sequence ID" value="TDT15650.1"/>
    <property type="molecule type" value="Genomic_DNA"/>
</dbReference>
<name>A0A4R7HY19_9ACTN</name>
<evidence type="ECO:0000256" key="3">
    <source>
        <dbReference type="ARBA" id="ARBA00022630"/>
    </source>
</evidence>
<dbReference type="GO" id="GO:0050661">
    <property type="term" value="F:NADP binding"/>
    <property type="evidence" value="ECO:0007669"/>
    <property type="project" value="InterPro"/>
</dbReference>
<protein>
    <submittedName>
        <fullName evidence="8">Cation diffusion facilitator CzcD-associated flavoprotein CzcO</fullName>
    </submittedName>
</protein>
<dbReference type="PANTHER" id="PTHR43872:SF1">
    <property type="entry name" value="MONOOXYGENASE, PUTATIVE (AFU_ORTHOLOGUE AFUA_8G02570)-RELATED"/>
    <property type="match status" value="1"/>
</dbReference>
<dbReference type="Pfam" id="PF00743">
    <property type="entry name" value="FMO-like"/>
    <property type="match status" value="1"/>
</dbReference>
<dbReference type="Gene3D" id="3.50.50.60">
    <property type="entry name" value="FAD/NAD(P)-binding domain"/>
    <property type="match status" value="3"/>
</dbReference>
<comment type="cofactor">
    <cofactor evidence="1">
        <name>FAD</name>
        <dbReference type="ChEBI" id="CHEBI:57692"/>
    </cofactor>
</comment>
<evidence type="ECO:0000256" key="7">
    <source>
        <dbReference type="ARBA" id="ARBA00023033"/>
    </source>
</evidence>
<sequence length="493" mass="55171">MSELPHVDVVVVGAGISGIGAAYHLNQQCPDRSFVVLEGRADIGGTWDLFKYPGIRSDSDMHTLGYSFKPWKHEKAIADGPSIMEYLRETVAEFDLEQYIRFNTHVERAEWSSADARWTLHARDTATDEPVSYTCSFLFMCSGYYSYKGGYRPDFPGEERFGGTFVHPQQWPDDLDYQGKKVVVIGSGATAMTLVPAMARSGAGHVTMLQRSPTYVVSRPAKDAIANGLRKVLPDDLAYKLTRKKNIAMGQFFYKQTRTKPEKVKKQLLDMSRKQLGDDVVDQHFTPSYNPWDQRLCLIPDGDLYETINDGSASVVTDTIETFDETGIQLSSGEHLDADIVVTATGLQLVTLGEMDFTVDGEPVDFSQTFTYKGVAYSNVPNLASTFGYVNASWTLRADIVCGWVCRVLNYMRATDTDVVVPRLRADDQEMEQRPWIDDFSAGYIQRMVPMLPKQGDREPWVALQNYKGDIGLIVDSPIADDALHFEQAHVPA</sequence>
<evidence type="ECO:0000256" key="4">
    <source>
        <dbReference type="ARBA" id="ARBA00022827"/>
    </source>
</evidence>
<keyword evidence="7" id="KW-0503">Monooxygenase</keyword>
<keyword evidence="4" id="KW-0274">FAD</keyword>
<evidence type="ECO:0000256" key="6">
    <source>
        <dbReference type="ARBA" id="ARBA00023002"/>
    </source>
</evidence>
<dbReference type="InterPro" id="IPR020946">
    <property type="entry name" value="Flavin_mOase-like"/>
</dbReference>
<dbReference type="FunFam" id="3.50.50.60:FF:000228">
    <property type="entry name" value="FAD-containing monooxygenase EthA"/>
    <property type="match status" value="1"/>
</dbReference>
<keyword evidence="6" id="KW-0560">Oxidoreductase</keyword>
<dbReference type="InterPro" id="IPR036188">
    <property type="entry name" value="FAD/NAD-bd_sf"/>
</dbReference>
<dbReference type="Proteomes" id="UP000294558">
    <property type="component" value="Unassembled WGS sequence"/>
</dbReference>
<dbReference type="AlphaFoldDB" id="A0A4R7HY19"/>
<reference evidence="8 9" key="1">
    <citation type="submission" date="2019-03" db="EMBL/GenBank/DDBJ databases">
        <title>Sequencing the genomes of 1000 actinobacteria strains.</title>
        <authorList>
            <person name="Klenk H.-P."/>
        </authorList>
    </citation>
    <scope>NUCLEOTIDE SEQUENCE [LARGE SCALE GENOMIC DNA]</scope>
    <source>
        <strain evidence="8 9">DSM 18936</strain>
    </source>
</reference>
<keyword evidence="9" id="KW-1185">Reference proteome</keyword>
<evidence type="ECO:0000256" key="1">
    <source>
        <dbReference type="ARBA" id="ARBA00001974"/>
    </source>
</evidence>
<dbReference type="RefSeq" id="WP_133868087.1">
    <property type="nucleotide sequence ID" value="NZ_SOAU01000001.1"/>
</dbReference>
<evidence type="ECO:0000256" key="5">
    <source>
        <dbReference type="ARBA" id="ARBA00022857"/>
    </source>
</evidence>
<evidence type="ECO:0000313" key="9">
    <source>
        <dbReference type="Proteomes" id="UP000294558"/>
    </source>
</evidence>
<dbReference type="SUPFAM" id="SSF51905">
    <property type="entry name" value="FAD/NAD(P)-binding domain"/>
    <property type="match status" value="2"/>
</dbReference>
<dbReference type="GO" id="GO:0004499">
    <property type="term" value="F:N,N-dimethylaniline monooxygenase activity"/>
    <property type="evidence" value="ECO:0007669"/>
    <property type="project" value="InterPro"/>
</dbReference>